<feature type="transmembrane region" description="Helical" evidence="1">
    <location>
        <begin position="203"/>
        <end position="221"/>
    </location>
</feature>
<gene>
    <name evidence="2" type="ORF">BTO08_02415</name>
</gene>
<evidence type="ECO:0000313" key="3">
    <source>
        <dbReference type="Proteomes" id="UP000238730"/>
    </source>
</evidence>
<organism evidence="2 3">
    <name type="scientific">Photobacterium angustum</name>
    <dbReference type="NCBI Taxonomy" id="661"/>
    <lineage>
        <taxon>Bacteria</taxon>
        <taxon>Pseudomonadati</taxon>
        <taxon>Pseudomonadota</taxon>
        <taxon>Gammaproteobacteria</taxon>
        <taxon>Vibrionales</taxon>
        <taxon>Vibrionaceae</taxon>
        <taxon>Photobacterium</taxon>
    </lineage>
</organism>
<feature type="transmembrane region" description="Helical" evidence="1">
    <location>
        <begin position="348"/>
        <end position="366"/>
    </location>
</feature>
<feature type="transmembrane region" description="Helical" evidence="1">
    <location>
        <begin position="319"/>
        <end position="336"/>
    </location>
</feature>
<feature type="transmembrane region" description="Helical" evidence="1">
    <location>
        <begin position="67"/>
        <end position="85"/>
    </location>
</feature>
<comment type="caution">
    <text evidence="2">The sequence shown here is derived from an EMBL/GenBank/DDBJ whole genome shotgun (WGS) entry which is preliminary data.</text>
</comment>
<keyword evidence="1" id="KW-0472">Membrane</keyword>
<feature type="transmembrane region" description="Helical" evidence="1">
    <location>
        <begin position="25"/>
        <end position="47"/>
    </location>
</feature>
<keyword evidence="1" id="KW-0812">Transmembrane</keyword>
<reference evidence="2 3" key="1">
    <citation type="submission" date="2016-12" db="EMBL/GenBank/DDBJ databases">
        <title>Diversity of luminous bacteria.</title>
        <authorList>
            <person name="Yoshizawa S."/>
            <person name="Kogure K."/>
        </authorList>
    </citation>
    <scope>NUCLEOTIDE SEQUENCE [LARGE SCALE GENOMIC DNA]</scope>
    <source>
        <strain evidence="2 3">LC1-200</strain>
    </source>
</reference>
<dbReference type="Proteomes" id="UP000238730">
    <property type="component" value="Unassembled WGS sequence"/>
</dbReference>
<accession>A0A2S7VW81</accession>
<feature type="transmembrane region" description="Helical" evidence="1">
    <location>
        <begin position="372"/>
        <end position="393"/>
    </location>
</feature>
<proteinExistence type="predicted"/>
<sequence length="396" mass="46212">MIYVWLILSLLLCFLSLNKIKNNKLYILPFFYCFITCYSILGFEVFSYSIDVPFDLYYDINPYDNKFYVYILSSCILFIFGFSIFNIKDNYKSSFNYNIDLSRYSFYCFFIVLISYHIGYGFENIYYRQGYTISGDGVPIIRTIYTLLLPIVAILLAFDKKRIKRHFLLIILVIMVLGSSSRNVIMIPICYFIGTYLKNSKVSILQITFTILISVLLLGAVMECRNNPYQGVVPNLQYLIENGINIKKMFESINYLTSFSVFANMAVIQNFTLDLNSFFISINPLPSSFLNINNMVESQKINQYAPYPAFSTIVKSGPVFFSIYYISAGLLWGAIYKYISDKNSFIKLIILILFLVYVVMSTQYNLRGVNRLIYYSMIVIFLYKIKAILNFNLKKW</sequence>
<dbReference type="EMBL" id="MSCJ01000001">
    <property type="protein sequence ID" value="PQJ66352.1"/>
    <property type="molecule type" value="Genomic_DNA"/>
</dbReference>
<keyword evidence="1" id="KW-1133">Transmembrane helix</keyword>
<feature type="transmembrane region" description="Helical" evidence="1">
    <location>
        <begin position="253"/>
        <end position="271"/>
    </location>
</feature>
<evidence type="ECO:0000313" key="2">
    <source>
        <dbReference type="EMBL" id="PQJ66352.1"/>
    </source>
</evidence>
<evidence type="ECO:0008006" key="4">
    <source>
        <dbReference type="Google" id="ProtNLM"/>
    </source>
</evidence>
<dbReference type="AlphaFoldDB" id="A0A2S7VW81"/>
<feature type="transmembrane region" description="Helical" evidence="1">
    <location>
        <begin position="106"/>
        <end position="127"/>
    </location>
</feature>
<protein>
    <recommendedName>
        <fullName evidence="4">Oligosaccharide repeat unit polymerase</fullName>
    </recommendedName>
</protein>
<evidence type="ECO:0000256" key="1">
    <source>
        <dbReference type="SAM" id="Phobius"/>
    </source>
</evidence>
<feature type="transmembrane region" description="Helical" evidence="1">
    <location>
        <begin position="167"/>
        <end position="197"/>
    </location>
</feature>
<feature type="transmembrane region" description="Helical" evidence="1">
    <location>
        <begin position="139"/>
        <end position="158"/>
    </location>
</feature>
<name>A0A2S7VW81_PHOAN</name>